<evidence type="ECO:0000313" key="2">
    <source>
        <dbReference type="EMBL" id="GLS83392.1"/>
    </source>
</evidence>
<proteinExistence type="predicted"/>
<feature type="signal peptide" evidence="1">
    <location>
        <begin position="1"/>
        <end position="29"/>
    </location>
</feature>
<dbReference type="PIRSF" id="PIRSF004649">
    <property type="entry name" value="MlaC"/>
    <property type="match status" value="1"/>
</dbReference>
<dbReference type="Gene3D" id="3.10.450.710">
    <property type="entry name" value="Tgt2/MlaC"/>
    <property type="match status" value="1"/>
</dbReference>
<dbReference type="InterPro" id="IPR008869">
    <property type="entry name" value="MlaC/ttg2D"/>
</dbReference>
<dbReference type="PANTHER" id="PTHR36573">
    <property type="entry name" value="INTERMEMBRANE PHOSPHOLIPID TRANSPORT SYSTEM BINDING PROTEIN MLAC"/>
    <property type="match status" value="1"/>
</dbReference>
<name>A0AA37TKY6_9GAMM</name>
<comment type="caution">
    <text evidence="2">The sequence shown here is derived from an EMBL/GenBank/DDBJ whole genome shotgun (WGS) entry which is preliminary data.</text>
</comment>
<gene>
    <name evidence="2" type="primary">mlaC</name>
    <name evidence="2" type="ORF">GCM10007894_13690</name>
</gene>
<sequence length="222" mass="25604">MSYFSRYQHSFLSFVLIVCASLICSNAMADEVNRNDPYEMMKQVSELTFERFHQDQALIKEDPNHLKVIVREEMMPYVDGPYASYKVLGRYLRQTTKPQRDAFVEAFSDYMITTYAQAFTEYTNQRVTFAPAQDFSQQKIVSVGVNIVESGRPDIKLQFKARRLKNGEWRAFDMVAEGVSLLASRQSEIGAMIRREGIDKVIEELASKGDIDIRPKQTRKAN</sequence>
<dbReference type="EMBL" id="BSPO01000002">
    <property type="protein sequence ID" value="GLS83392.1"/>
    <property type="molecule type" value="Genomic_DNA"/>
</dbReference>
<reference evidence="2 3" key="1">
    <citation type="journal article" date="2014" name="Int. J. Syst. Evol. Microbiol.">
        <title>Complete genome sequence of Corynebacterium casei LMG S-19264T (=DSM 44701T), isolated from a smear-ripened cheese.</title>
        <authorList>
            <consortium name="US DOE Joint Genome Institute (JGI-PGF)"/>
            <person name="Walter F."/>
            <person name="Albersmeier A."/>
            <person name="Kalinowski J."/>
            <person name="Ruckert C."/>
        </authorList>
    </citation>
    <scope>NUCLEOTIDE SEQUENCE [LARGE SCALE GENOMIC DNA]</scope>
    <source>
        <strain evidence="2 3">NBRC 112785</strain>
    </source>
</reference>
<keyword evidence="1" id="KW-0732">Signal</keyword>
<dbReference type="RefSeq" id="WP_095497055.1">
    <property type="nucleotide sequence ID" value="NZ_BSPO01000002.1"/>
</dbReference>
<dbReference type="AlphaFoldDB" id="A0AA37TKY6"/>
<dbReference type="InterPro" id="IPR042245">
    <property type="entry name" value="Tgt2/MlaC_sf"/>
</dbReference>
<organism evidence="2 3">
    <name type="scientific">Paraferrimonas haliotis</name>
    <dbReference type="NCBI Taxonomy" id="2013866"/>
    <lineage>
        <taxon>Bacteria</taxon>
        <taxon>Pseudomonadati</taxon>
        <taxon>Pseudomonadota</taxon>
        <taxon>Gammaproteobacteria</taxon>
        <taxon>Alteromonadales</taxon>
        <taxon>Ferrimonadaceae</taxon>
        <taxon>Paraferrimonas</taxon>
    </lineage>
</organism>
<protein>
    <submittedName>
        <fullName evidence="2">Toluene tolerance protein</fullName>
    </submittedName>
</protein>
<evidence type="ECO:0000313" key="3">
    <source>
        <dbReference type="Proteomes" id="UP001157439"/>
    </source>
</evidence>
<feature type="chain" id="PRO_5041226590" evidence="1">
    <location>
        <begin position="30"/>
        <end position="222"/>
    </location>
</feature>
<dbReference type="PANTHER" id="PTHR36573:SF1">
    <property type="entry name" value="INTERMEMBRANE PHOSPHOLIPID TRANSPORT SYSTEM BINDING PROTEIN MLAC"/>
    <property type="match status" value="1"/>
</dbReference>
<keyword evidence="3" id="KW-1185">Reference proteome</keyword>
<dbReference type="Pfam" id="PF05494">
    <property type="entry name" value="MlaC"/>
    <property type="match status" value="1"/>
</dbReference>
<dbReference type="Proteomes" id="UP001157439">
    <property type="component" value="Unassembled WGS sequence"/>
</dbReference>
<accession>A0AA37TKY6</accession>
<evidence type="ECO:0000256" key="1">
    <source>
        <dbReference type="SAM" id="SignalP"/>
    </source>
</evidence>